<reference evidence="1 2" key="1">
    <citation type="submission" date="2015-04" db="EMBL/GenBank/DDBJ databases">
        <title>Whole genome shotgun sequence of Flavihumibacter petaseus NBRC 106054.</title>
        <authorList>
            <person name="Miyazawa S."/>
            <person name="Hosoyama A."/>
            <person name="Hashimoto M."/>
            <person name="Noguchi M."/>
            <person name="Tsuchikane K."/>
            <person name="Ohji S."/>
            <person name="Yamazoe A."/>
            <person name="Ichikawa N."/>
            <person name="Kimura A."/>
            <person name="Fujita N."/>
        </authorList>
    </citation>
    <scope>NUCLEOTIDE SEQUENCE [LARGE SCALE GENOMIC DNA]</scope>
    <source>
        <strain evidence="1 2">NBRC 106054</strain>
    </source>
</reference>
<evidence type="ECO:0008006" key="3">
    <source>
        <dbReference type="Google" id="ProtNLM"/>
    </source>
</evidence>
<name>A0A0E9N677_9BACT</name>
<proteinExistence type="predicted"/>
<sequence>MHEDYYEEKLDPNLAALLPEGLRVEKVAAFQVSKPRFIGDIGLRGFFQLYKKAKRIIREEQIDFLYIPIPSFYVALLGRWLHFSTGVKYGIDYIDPWVHHFAGSDRMFSRHWFSTKLSSFLEPIAVKRASLITGVAEGYYGGVKDRNPHLLEKAVFGAMPYGGEMIDYQKVNTLSIEPYLFRRNEKFQLVYAGAMLPKAYGPLEQIFKVIADHPQQFSDLEIHFIGTGKLANDSNSFNIKPIAKKFGLWKTVVFEYPQRIPYLDVLIHLRAADGIFILGSTEPHYTPSKVYQGVMSGKPVFAVLHQESQALKVLQQARAGVVIAFDGEAGLDTISENFSATFEQYRKFVKEFSTEQVDIGAFEQYSAYAVTRQLASLIDLAVEKNS</sequence>
<organism evidence="1 2">
    <name type="scientific">Flavihumibacter petaseus NBRC 106054</name>
    <dbReference type="NCBI Taxonomy" id="1220578"/>
    <lineage>
        <taxon>Bacteria</taxon>
        <taxon>Pseudomonadati</taxon>
        <taxon>Bacteroidota</taxon>
        <taxon>Chitinophagia</taxon>
        <taxon>Chitinophagales</taxon>
        <taxon>Chitinophagaceae</taxon>
        <taxon>Flavihumibacter</taxon>
    </lineage>
</organism>
<gene>
    <name evidence="1" type="ORF">FPE01S_04_04550</name>
</gene>
<dbReference type="Proteomes" id="UP000033121">
    <property type="component" value="Unassembled WGS sequence"/>
</dbReference>
<dbReference type="SUPFAM" id="SSF53756">
    <property type="entry name" value="UDP-Glycosyltransferase/glycogen phosphorylase"/>
    <property type="match status" value="1"/>
</dbReference>
<dbReference type="STRING" id="1220578.FPE01S_04_04550"/>
<protein>
    <recommendedName>
        <fullName evidence="3">Glycosyltransferase</fullName>
    </recommendedName>
</protein>
<accession>A0A0E9N677</accession>
<dbReference type="EMBL" id="BBWV01000004">
    <property type="protein sequence ID" value="GAO45211.1"/>
    <property type="molecule type" value="Genomic_DNA"/>
</dbReference>
<dbReference type="AlphaFoldDB" id="A0A0E9N677"/>
<keyword evidence="2" id="KW-1185">Reference proteome</keyword>
<comment type="caution">
    <text evidence="1">The sequence shown here is derived from an EMBL/GenBank/DDBJ whole genome shotgun (WGS) entry which is preliminary data.</text>
</comment>
<evidence type="ECO:0000313" key="2">
    <source>
        <dbReference type="Proteomes" id="UP000033121"/>
    </source>
</evidence>
<evidence type="ECO:0000313" key="1">
    <source>
        <dbReference type="EMBL" id="GAO45211.1"/>
    </source>
</evidence>